<reference evidence="3 4" key="1">
    <citation type="submission" date="2019-04" db="EMBL/GenBank/DDBJ databases">
        <title>Chitiniphilus eburnea sp. nov., a novel chitinolytic bacterium isolated from aquaculture sludge.</title>
        <authorList>
            <person name="Sheng M."/>
        </authorList>
    </citation>
    <scope>NUCLEOTIDE SEQUENCE [LARGE SCALE GENOMIC DNA]</scope>
    <source>
        <strain evidence="3 4">HX-2-15</strain>
    </source>
</reference>
<dbReference type="SUPFAM" id="SSF51055">
    <property type="entry name" value="Carbohydrate binding domain"/>
    <property type="match status" value="2"/>
</dbReference>
<dbReference type="InterPro" id="IPR051043">
    <property type="entry name" value="Sulfatase_Mod_Factor_Kinase"/>
</dbReference>
<dbReference type="AlphaFoldDB" id="A0A4V5MQQ1"/>
<evidence type="ECO:0000313" key="4">
    <source>
        <dbReference type="Proteomes" id="UP000310016"/>
    </source>
</evidence>
<dbReference type="EMBL" id="SUMF01000011">
    <property type="protein sequence ID" value="TJZ73148.1"/>
    <property type="molecule type" value="Genomic_DNA"/>
</dbReference>
<dbReference type="GO" id="GO:0004553">
    <property type="term" value="F:hydrolase activity, hydrolyzing O-glycosyl compounds"/>
    <property type="evidence" value="ECO:0007669"/>
    <property type="project" value="InterPro"/>
</dbReference>
<accession>A0A4V5MQQ1</accession>
<keyword evidence="1" id="KW-0378">Hydrolase</keyword>
<dbReference type="InterPro" id="IPR016187">
    <property type="entry name" value="CTDL_fold"/>
</dbReference>
<dbReference type="Pfam" id="PF02839">
    <property type="entry name" value="CBM_5_12"/>
    <property type="match status" value="2"/>
</dbReference>
<dbReference type="SUPFAM" id="SSF56436">
    <property type="entry name" value="C-type lectin-like"/>
    <property type="match status" value="1"/>
</dbReference>
<feature type="domain" description="Chitin-binding type-3" evidence="2">
    <location>
        <begin position="92"/>
        <end position="135"/>
    </location>
</feature>
<dbReference type="Gene3D" id="2.10.10.20">
    <property type="entry name" value="Carbohydrate-binding module superfamily 5/12"/>
    <property type="match status" value="2"/>
</dbReference>
<dbReference type="InterPro" id="IPR005532">
    <property type="entry name" value="SUMF_dom"/>
</dbReference>
<organism evidence="3 4">
    <name type="scientific">Chitiniphilus eburneus</name>
    <dbReference type="NCBI Taxonomy" id="2571148"/>
    <lineage>
        <taxon>Bacteria</taxon>
        <taxon>Pseudomonadati</taxon>
        <taxon>Pseudomonadota</taxon>
        <taxon>Betaproteobacteria</taxon>
        <taxon>Neisseriales</taxon>
        <taxon>Chitinibacteraceae</taxon>
        <taxon>Chitiniphilus</taxon>
    </lineage>
</organism>
<dbReference type="GO" id="GO:0005576">
    <property type="term" value="C:extracellular region"/>
    <property type="evidence" value="ECO:0007669"/>
    <property type="project" value="InterPro"/>
</dbReference>
<comment type="caution">
    <text evidence="3">The sequence shown here is derived from an EMBL/GenBank/DDBJ whole genome shotgun (WGS) entry which is preliminary data.</text>
</comment>
<dbReference type="Proteomes" id="UP000310016">
    <property type="component" value="Unassembled WGS sequence"/>
</dbReference>
<dbReference type="GO" id="GO:0030246">
    <property type="term" value="F:carbohydrate binding"/>
    <property type="evidence" value="ECO:0007669"/>
    <property type="project" value="InterPro"/>
</dbReference>
<sequence length="435" mass="47578">MKQHVLADDAVPLSPQRAGGKWLKRLSYSILAALATAGMQAALAAAWKTGEAYEQGDIVSHGGQEWQARWWNRNDSPGGLSGAWQVAPSEDAPAWQAANTYQSGELTHYEGRLYQARWWTRGDVPGGAHGAWRALGTGVTQRQFVLVPGGTFTMGATIAGPINYDNEFPTHPVTLSPFYLSATEVTFRQFDRYSRATGQPKISSRDLGNVELGRGENPVINIAWFDAIKYINWLNQQHGWPKAYDETSGDLLDAAGRPTTDIAQVVGFRLPTEAEWEYAARDRGQDIINAWGNGLPLIQGKPAANIADQSLKAYFEPIKGPLPEWMVIWEVNDGYPGLAPVGSLIPNSLGLYDMSGNAWEWTTDQERVFTTAAQVNPVGQSASPQRILRGASWDNGMEMHLTDRAPEWPDRSSPATGFRLARSYVAGSGSGSHGH</sequence>
<dbReference type="CDD" id="cd12215">
    <property type="entry name" value="ChiC_BD"/>
    <property type="match status" value="2"/>
</dbReference>
<dbReference type="SMART" id="SM00495">
    <property type="entry name" value="ChtBD3"/>
    <property type="match status" value="2"/>
</dbReference>
<dbReference type="GO" id="GO:0120147">
    <property type="term" value="F:formylglycine-generating oxidase activity"/>
    <property type="evidence" value="ECO:0007669"/>
    <property type="project" value="TreeGrafter"/>
</dbReference>
<dbReference type="Gene3D" id="3.90.1580.10">
    <property type="entry name" value="paralog of FGE (formylglycine-generating enzyme)"/>
    <property type="match status" value="1"/>
</dbReference>
<evidence type="ECO:0000256" key="1">
    <source>
        <dbReference type="ARBA" id="ARBA00022801"/>
    </source>
</evidence>
<name>A0A4V5MQQ1_9NEIS</name>
<evidence type="ECO:0000259" key="2">
    <source>
        <dbReference type="SMART" id="SM00495"/>
    </source>
</evidence>
<keyword evidence="4" id="KW-1185">Reference proteome</keyword>
<dbReference type="RefSeq" id="WP_136773506.1">
    <property type="nucleotide sequence ID" value="NZ_CP156074.1"/>
</dbReference>
<gene>
    <name evidence="3" type="ORF">FAZ21_11040</name>
</gene>
<protein>
    <recommendedName>
        <fullName evidence="2">Chitin-binding type-3 domain-containing protein</fullName>
    </recommendedName>
</protein>
<dbReference type="PANTHER" id="PTHR23150:SF19">
    <property type="entry name" value="FORMYLGLYCINE-GENERATING ENZYME"/>
    <property type="match status" value="1"/>
</dbReference>
<dbReference type="GO" id="GO:0005975">
    <property type="term" value="P:carbohydrate metabolic process"/>
    <property type="evidence" value="ECO:0007669"/>
    <property type="project" value="InterPro"/>
</dbReference>
<dbReference type="Pfam" id="PF03781">
    <property type="entry name" value="FGE-sulfatase"/>
    <property type="match status" value="1"/>
</dbReference>
<proteinExistence type="predicted"/>
<dbReference type="InterPro" id="IPR003610">
    <property type="entry name" value="CBM5/12"/>
</dbReference>
<dbReference type="InterPro" id="IPR042095">
    <property type="entry name" value="SUMF_sf"/>
</dbReference>
<dbReference type="PANTHER" id="PTHR23150">
    <property type="entry name" value="SULFATASE MODIFYING FACTOR 1, 2"/>
    <property type="match status" value="1"/>
</dbReference>
<feature type="domain" description="Chitin-binding type-3" evidence="2">
    <location>
        <begin position="44"/>
        <end position="87"/>
    </location>
</feature>
<dbReference type="InterPro" id="IPR036573">
    <property type="entry name" value="CBM_sf_5/12"/>
</dbReference>
<evidence type="ECO:0000313" key="3">
    <source>
        <dbReference type="EMBL" id="TJZ73148.1"/>
    </source>
</evidence>
<dbReference type="OrthoDB" id="9768004at2"/>